<evidence type="ECO:0000313" key="4">
    <source>
        <dbReference type="Proteomes" id="UP000194632"/>
    </source>
</evidence>
<comment type="caution">
    <text evidence="3">The sequence shown here is derived from an EMBL/GenBank/DDBJ whole genome shotgun (WGS) entry which is preliminary data.</text>
</comment>
<dbReference type="EMBL" id="NGFO01000022">
    <property type="protein sequence ID" value="OUC77309.1"/>
    <property type="molecule type" value="Genomic_DNA"/>
</dbReference>
<organism evidence="3 4">
    <name type="scientific">Gordonia lacunae</name>
    <dbReference type="NCBI Taxonomy" id="417102"/>
    <lineage>
        <taxon>Bacteria</taxon>
        <taxon>Bacillati</taxon>
        <taxon>Actinomycetota</taxon>
        <taxon>Actinomycetes</taxon>
        <taxon>Mycobacteriales</taxon>
        <taxon>Gordoniaceae</taxon>
        <taxon>Gordonia</taxon>
    </lineage>
</organism>
<dbReference type="PANTHER" id="PTHR43244:SF1">
    <property type="entry name" value="5,10-METHYLENETETRAHYDROMETHANOPTERIN REDUCTASE"/>
    <property type="match status" value="1"/>
</dbReference>
<dbReference type="InterPro" id="IPR050564">
    <property type="entry name" value="F420-G6PD/mer"/>
</dbReference>
<dbReference type="Pfam" id="PF00296">
    <property type="entry name" value="Bac_luciferase"/>
    <property type="match status" value="1"/>
</dbReference>
<dbReference type="GO" id="GO:0016705">
    <property type="term" value="F:oxidoreductase activity, acting on paired donors, with incorporation or reduction of molecular oxygen"/>
    <property type="evidence" value="ECO:0007669"/>
    <property type="project" value="InterPro"/>
</dbReference>
<dbReference type="NCBIfam" id="TIGR03559">
    <property type="entry name" value="F420_Rv3520c"/>
    <property type="match status" value="1"/>
</dbReference>
<dbReference type="InterPro" id="IPR036661">
    <property type="entry name" value="Luciferase-like_sf"/>
</dbReference>
<evidence type="ECO:0000256" key="1">
    <source>
        <dbReference type="ARBA" id="ARBA00023002"/>
    </source>
</evidence>
<name>A0A243Q7H4_9ACTN</name>
<dbReference type="InterPro" id="IPR019951">
    <property type="entry name" value="F420_OxRdatse_Rv3520c_pred"/>
</dbReference>
<dbReference type="Gene3D" id="3.20.20.30">
    <property type="entry name" value="Luciferase-like domain"/>
    <property type="match status" value="1"/>
</dbReference>
<dbReference type="CDD" id="cd01097">
    <property type="entry name" value="Tetrahydromethanopterin_reductase"/>
    <property type="match status" value="1"/>
</dbReference>
<reference evidence="3 4" key="1">
    <citation type="submission" date="2017-05" db="EMBL/GenBank/DDBJ databases">
        <title>Biotechnological potential of actinobacteria isolated from South African environments.</title>
        <authorList>
            <person name="Le Roes-Hill M."/>
            <person name="Prins A."/>
            <person name="Durrell K.A."/>
        </authorList>
    </citation>
    <scope>NUCLEOTIDE SEQUENCE [LARGE SCALE GENOMIC DNA]</scope>
    <source>
        <strain evidence="3">BS2</strain>
    </source>
</reference>
<dbReference type="OrthoDB" id="5241778at2"/>
<dbReference type="RefSeq" id="WP_086536636.1">
    <property type="nucleotide sequence ID" value="NZ_NGFO01000022.1"/>
</dbReference>
<dbReference type="STRING" id="417102.CA982_17960"/>
<dbReference type="PANTHER" id="PTHR43244">
    <property type="match status" value="1"/>
</dbReference>
<evidence type="ECO:0000259" key="2">
    <source>
        <dbReference type="Pfam" id="PF00296"/>
    </source>
</evidence>
<gene>
    <name evidence="3" type="ORF">CA982_17960</name>
</gene>
<feature type="domain" description="Luciferase-like" evidence="2">
    <location>
        <begin position="13"/>
        <end position="315"/>
    </location>
</feature>
<dbReference type="Proteomes" id="UP000194632">
    <property type="component" value="Unassembled WGS sequence"/>
</dbReference>
<sequence length="346" mass="37444">MKVGVMAGYWGAGPPRRIEQTLAEAEALGVDSFWTAESYGSDALTPLAWWGSQTSTIALGTSVCQMAARTPTALAMAAQTIDHLSGGRLILGIGASGPQVVEGWYGAPYPRPLERTREYVSIMRAVWARDEPVTFDGRHFQLPLHGGTGLGKPLRSIVHPLRADIPVYMGAEGPKNVALAAEIADGWTPLWFSPKTDEFYRAALADGFAREGARRSADDFEIANVCWLAEDDDVERAAARLKPVVALYAGGMGAKGANFHNDVFVRMGWGEACAEIQSFYLAGRADLAAQAVPTAMVEDVALVGPVDKICEDIVTRWKPTCLTTLILGGWPRREESRNRILEAIRA</sequence>
<dbReference type="AlphaFoldDB" id="A0A243Q7H4"/>
<evidence type="ECO:0000313" key="3">
    <source>
        <dbReference type="EMBL" id="OUC77309.1"/>
    </source>
</evidence>
<proteinExistence type="predicted"/>
<keyword evidence="1" id="KW-0560">Oxidoreductase</keyword>
<protein>
    <submittedName>
        <fullName evidence="3">LLM class F420-dependent oxidoreductase</fullName>
    </submittedName>
</protein>
<accession>A0A243Q7H4</accession>
<keyword evidence="4" id="KW-1185">Reference proteome</keyword>
<dbReference type="SUPFAM" id="SSF51679">
    <property type="entry name" value="Bacterial luciferase-like"/>
    <property type="match status" value="1"/>
</dbReference>
<dbReference type="InterPro" id="IPR011251">
    <property type="entry name" value="Luciferase-like_dom"/>
</dbReference>